<name>A0A1J4K6F8_9EUKA</name>
<evidence type="ECO:0000259" key="2">
    <source>
        <dbReference type="PROSITE" id="PS50118"/>
    </source>
</evidence>
<protein>
    <recommendedName>
        <fullName evidence="2">HMG box domain-containing protein</fullName>
    </recommendedName>
</protein>
<dbReference type="GO" id="GO:0005634">
    <property type="term" value="C:nucleus"/>
    <property type="evidence" value="ECO:0007669"/>
    <property type="project" value="UniProtKB-UniRule"/>
</dbReference>
<reference evidence="3" key="1">
    <citation type="submission" date="2016-10" db="EMBL/GenBank/DDBJ databases">
        <authorList>
            <person name="Benchimol M."/>
            <person name="Almeida L.G."/>
            <person name="Vasconcelos A.T."/>
            <person name="Perreira-Neves A."/>
            <person name="Rosa I.A."/>
            <person name="Tasca T."/>
            <person name="Bogo M.R."/>
            <person name="de Souza W."/>
        </authorList>
    </citation>
    <scope>NUCLEOTIDE SEQUENCE [LARGE SCALE GENOMIC DNA]</scope>
    <source>
        <strain evidence="3">K</strain>
    </source>
</reference>
<keyword evidence="1" id="KW-0238">DNA-binding</keyword>
<dbReference type="AlphaFoldDB" id="A0A1J4K6F8"/>
<dbReference type="Proteomes" id="UP000179807">
    <property type="component" value="Unassembled WGS sequence"/>
</dbReference>
<evidence type="ECO:0000256" key="1">
    <source>
        <dbReference type="PROSITE-ProRule" id="PRU00267"/>
    </source>
</evidence>
<feature type="DNA-binding region" description="HMG box" evidence="1">
    <location>
        <begin position="96"/>
        <end position="147"/>
    </location>
</feature>
<dbReference type="GO" id="GO:0003677">
    <property type="term" value="F:DNA binding"/>
    <property type="evidence" value="ECO:0007669"/>
    <property type="project" value="UniProtKB-UniRule"/>
</dbReference>
<comment type="caution">
    <text evidence="3">The sequence shown here is derived from an EMBL/GenBank/DDBJ whole genome shotgun (WGS) entry which is preliminary data.</text>
</comment>
<dbReference type="InterPro" id="IPR036910">
    <property type="entry name" value="HMG_box_dom_sf"/>
</dbReference>
<dbReference type="OrthoDB" id="10582339at2759"/>
<dbReference type="GeneID" id="94840194"/>
<sequence length="147" mass="17349">MNEPRTPAEEAVWNKILQSKIQQAMQDSPLTPINEIIADTYKDYLEQKWVCLIDTEKPHFTIDQYREFGNSFGPDLTAIPRERFDMKYFKKNGPHKKKALSAYNYFIMAKKDEGVKINMAELSVEWMQLSPEEKAKYKNYGEKKEMK</sequence>
<keyword evidence="4" id="KW-1185">Reference proteome</keyword>
<dbReference type="RefSeq" id="XP_068358165.1">
    <property type="nucleotide sequence ID" value="XM_068505490.1"/>
</dbReference>
<accession>A0A1J4K6F8</accession>
<dbReference type="CDD" id="cd00084">
    <property type="entry name" value="HMG-box_SF"/>
    <property type="match status" value="1"/>
</dbReference>
<dbReference type="EMBL" id="MLAK01000772">
    <property type="protein sequence ID" value="OHT05029.1"/>
    <property type="molecule type" value="Genomic_DNA"/>
</dbReference>
<evidence type="ECO:0000313" key="3">
    <source>
        <dbReference type="EMBL" id="OHT05029.1"/>
    </source>
</evidence>
<evidence type="ECO:0000313" key="4">
    <source>
        <dbReference type="Proteomes" id="UP000179807"/>
    </source>
</evidence>
<keyword evidence="1" id="KW-0539">Nucleus</keyword>
<organism evidence="3 4">
    <name type="scientific">Tritrichomonas foetus</name>
    <dbReference type="NCBI Taxonomy" id="1144522"/>
    <lineage>
        <taxon>Eukaryota</taxon>
        <taxon>Metamonada</taxon>
        <taxon>Parabasalia</taxon>
        <taxon>Tritrichomonadida</taxon>
        <taxon>Tritrichomonadidae</taxon>
        <taxon>Tritrichomonas</taxon>
    </lineage>
</organism>
<proteinExistence type="predicted"/>
<feature type="domain" description="HMG box" evidence="2">
    <location>
        <begin position="96"/>
        <end position="147"/>
    </location>
</feature>
<dbReference type="VEuPathDB" id="TrichDB:TRFO_27348"/>
<gene>
    <name evidence="3" type="ORF">TRFO_27348</name>
</gene>
<dbReference type="SUPFAM" id="SSF47095">
    <property type="entry name" value="HMG-box"/>
    <property type="match status" value="1"/>
</dbReference>
<dbReference type="PROSITE" id="PS50118">
    <property type="entry name" value="HMG_BOX_2"/>
    <property type="match status" value="1"/>
</dbReference>
<dbReference type="InterPro" id="IPR009071">
    <property type="entry name" value="HMG_box_dom"/>
</dbReference>